<sequence length="361" mass="37310">MNEQAPVMPPEARSRQGGAATSRRSLLLSLAGGLAGIGARWSTFGFGVSAFGWPRGAHAQPGSYPQRPLRLVLGFPPGGATDHSARLVALKMAELLGQAIVVENRPGASGNIAAEHVARSAPDGYTLFYTTSTVHGINPHVHARLPYDPVADFAPVLYVSRTMLVLLARNGLDVKSVPDLVALAKSRPGKLSYASAGLGSTQHLAGALFCRQTGIDALHVPYKGSSPALTDLMSGQVDCTIDTLSASLPFIRGGKLNALAVSGLDRSPALPQLPTMAASGVKDYAVSAWGGLLAPKGTPAAVVHVLNTAGNAALRTPELIARAAESGSELQGGTPERFGAWIAQELARWKLAVAAAGDIGQ</sequence>
<dbReference type="SUPFAM" id="SSF53850">
    <property type="entry name" value="Periplasmic binding protein-like II"/>
    <property type="match status" value="1"/>
</dbReference>
<accession>A1WE56</accession>
<dbReference type="KEGG" id="vei:Veis_0120"/>
<dbReference type="RefSeq" id="WP_011807932.1">
    <property type="nucleotide sequence ID" value="NC_008786.1"/>
</dbReference>
<dbReference type="InterPro" id="IPR005064">
    <property type="entry name" value="BUG"/>
</dbReference>
<gene>
    <name evidence="2" type="ordered locus">Veis_0120</name>
</gene>
<dbReference type="Gene3D" id="3.40.190.150">
    <property type="entry name" value="Bordetella uptake gene, domain 1"/>
    <property type="match status" value="1"/>
</dbReference>
<dbReference type="Proteomes" id="UP000000374">
    <property type="component" value="Chromosome"/>
</dbReference>
<dbReference type="PIRSF" id="PIRSF017082">
    <property type="entry name" value="YflP"/>
    <property type="match status" value="1"/>
</dbReference>
<dbReference type="Gene3D" id="3.40.190.10">
    <property type="entry name" value="Periplasmic binding protein-like II"/>
    <property type="match status" value="1"/>
</dbReference>
<dbReference type="OrthoDB" id="8678477at2"/>
<proteinExistence type="inferred from homology"/>
<dbReference type="CDD" id="cd13578">
    <property type="entry name" value="PBP2_Bug27"/>
    <property type="match status" value="1"/>
</dbReference>
<dbReference type="STRING" id="391735.Veis_0120"/>
<dbReference type="GeneID" id="76458879"/>
<dbReference type="eggNOG" id="COG3181">
    <property type="taxonomic scope" value="Bacteria"/>
</dbReference>
<protein>
    <submittedName>
        <fullName evidence="2">Uncharacterized protein UPF0065</fullName>
    </submittedName>
</protein>
<dbReference type="Pfam" id="PF03401">
    <property type="entry name" value="TctC"/>
    <property type="match status" value="1"/>
</dbReference>
<comment type="similarity">
    <text evidence="1">Belongs to the UPF0065 (bug) family.</text>
</comment>
<dbReference type="AlphaFoldDB" id="A1WE56"/>
<dbReference type="PANTHER" id="PTHR42928">
    <property type="entry name" value="TRICARBOXYLATE-BINDING PROTEIN"/>
    <property type="match status" value="1"/>
</dbReference>
<organism evidence="2 3">
    <name type="scientific">Verminephrobacter eiseniae (strain EF01-2)</name>
    <dbReference type="NCBI Taxonomy" id="391735"/>
    <lineage>
        <taxon>Bacteria</taxon>
        <taxon>Pseudomonadati</taxon>
        <taxon>Pseudomonadota</taxon>
        <taxon>Betaproteobacteria</taxon>
        <taxon>Burkholderiales</taxon>
        <taxon>Comamonadaceae</taxon>
        <taxon>Verminephrobacter</taxon>
    </lineage>
</organism>
<evidence type="ECO:0000313" key="2">
    <source>
        <dbReference type="EMBL" id="ABM55913.1"/>
    </source>
</evidence>
<keyword evidence="3" id="KW-1185">Reference proteome</keyword>
<dbReference type="InterPro" id="IPR042100">
    <property type="entry name" value="Bug_dom1"/>
</dbReference>
<dbReference type="HOGENOM" id="CLU_045683_0_1_4"/>
<reference evidence="3" key="1">
    <citation type="submission" date="2006-12" db="EMBL/GenBank/DDBJ databases">
        <title>Complete sequence of chromosome 1 of Verminephrobacter eiseniae EF01-2.</title>
        <authorList>
            <person name="Copeland A."/>
            <person name="Lucas S."/>
            <person name="Lapidus A."/>
            <person name="Barry K."/>
            <person name="Detter J.C."/>
            <person name="Glavina del Rio T."/>
            <person name="Dalin E."/>
            <person name="Tice H."/>
            <person name="Pitluck S."/>
            <person name="Chertkov O."/>
            <person name="Brettin T."/>
            <person name="Bruce D."/>
            <person name="Han C."/>
            <person name="Tapia R."/>
            <person name="Gilna P."/>
            <person name="Schmutz J."/>
            <person name="Larimer F."/>
            <person name="Land M."/>
            <person name="Hauser L."/>
            <person name="Kyrpides N."/>
            <person name="Kim E."/>
            <person name="Stahl D."/>
            <person name="Richardson P."/>
        </authorList>
    </citation>
    <scope>NUCLEOTIDE SEQUENCE [LARGE SCALE GENOMIC DNA]</scope>
    <source>
        <strain evidence="3">EF01-2</strain>
    </source>
</reference>
<evidence type="ECO:0000313" key="3">
    <source>
        <dbReference type="Proteomes" id="UP000000374"/>
    </source>
</evidence>
<name>A1WE56_VEREI</name>
<dbReference type="EMBL" id="CP000542">
    <property type="protein sequence ID" value="ABM55913.1"/>
    <property type="molecule type" value="Genomic_DNA"/>
</dbReference>
<evidence type="ECO:0000256" key="1">
    <source>
        <dbReference type="ARBA" id="ARBA00006987"/>
    </source>
</evidence>
<dbReference type="PANTHER" id="PTHR42928:SF5">
    <property type="entry name" value="BLR1237 PROTEIN"/>
    <property type="match status" value="1"/>
</dbReference>